<sequence>MTSEKHIKLMRKATPTDQYAIEMEDIDVHKELNDIEKATPTPVIRWPSLHLLSDFALTLLEDDKELAVARHVQFGTALHMLAQNPSAFVCRSTGPLKRLISS</sequence>
<keyword evidence="2" id="KW-1185">Reference proteome</keyword>
<reference evidence="2" key="1">
    <citation type="journal article" date="2023" name="G3 (Bethesda)">
        <title>Genome assembly and association tests identify interacting loci associated with vigor, precocity, and sex in interspecific pistachio rootstocks.</title>
        <authorList>
            <person name="Palmer W."/>
            <person name="Jacygrad E."/>
            <person name="Sagayaradj S."/>
            <person name="Cavanaugh K."/>
            <person name="Han R."/>
            <person name="Bertier L."/>
            <person name="Beede B."/>
            <person name="Kafkas S."/>
            <person name="Golino D."/>
            <person name="Preece J."/>
            <person name="Michelmore R."/>
        </authorList>
    </citation>
    <scope>NUCLEOTIDE SEQUENCE [LARGE SCALE GENOMIC DNA]</scope>
</reference>
<proteinExistence type="predicted"/>
<accession>A0ACC0ZZV3</accession>
<evidence type="ECO:0000313" key="1">
    <source>
        <dbReference type="EMBL" id="KAJ0079499.1"/>
    </source>
</evidence>
<dbReference type="EMBL" id="CM047909">
    <property type="protein sequence ID" value="KAJ0079499.1"/>
    <property type="molecule type" value="Genomic_DNA"/>
</dbReference>
<protein>
    <submittedName>
        <fullName evidence="1">Uncharacterized protein</fullName>
    </submittedName>
</protein>
<dbReference type="Proteomes" id="UP001164250">
    <property type="component" value="Chromosome 13"/>
</dbReference>
<comment type="caution">
    <text evidence="1">The sequence shown here is derived from an EMBL/GenBank/DDBJ whole genome shotgun (WGS) entry which is preliminary data.</text>
</comment>
<evidence type="ECO:0000313" key="2">
    <source>
        <dbReference type="Proteomes" id="UP001164250"/>
    </source>
</evidence>
<gene>
    <name evidence="1" type="ORF">Patl1_24149</name>
</gene>
<name>A0ACC0ZZV3_9ROSI</name>
<organism evidence="1 2">
    <name type="scientific">Pistacia atlantica</name>
    <dbReference type="NCBI Taxonomy" id="434234"/>
    <lineage>
        <taxon>Eukaryota</taxon>
        <taxon>Viridiplantae</taxon>
        <taxon>Streptophyta</taxon>
        <taxon>Embryophyta</taxon>
        <taxon>Tracheophyta</taxon>
        <taxon>Spermatophyta</taxon>
        <taxon>Magnoliopsida</taxon>
        <taxon>eudicotyledons</taxon>
        <taxon>Gunneridae</taxon>
        <taxon>Pentapetalae</taxon>
        <taxon>rosids</taxon>
        <taxon>malvids</taxon>
        <taxon>Sapindales</taxon>
        <taxon>Anacardiaceae</taxon>
        <taxon>Pistacia</taxon>
    </lineage>
</organism>